<dbReference type="AlphaFoldDB" id="A0A2T1DNT5"/>
<dbReference type="OrthoDB" id="505911at2"/>
<evidence type="ECO:0000313" key="8">
    <source>
        <dbReference type="Proteomes" id="UP000238634"/>
    </source>
</evidence>
<dbReference type="InterPro" id="IPR002549">
    <property type="entry name" value="AI-2E-like"/>
</dbReference>
<evidence type="ECO:0000256" key="5">
    <source>
        <dbReference type="ARBA" id="ARBA00023136"/>
    </source>
</evidence>
<evidence type="ECO:0000256" key="2">
    <source>
        <dbReference type="ARBA" id="ARBA00009773"/>
    </source>
</evidence>
<reference evidence="7 8" key="1">
    <citation type="submission" date="2018-02" db="EMBL/GenBank/DDBJ databases">
        <authorList>
            <person name="Cohen D.B."/>
            <person name="Kent A.D."/>
        </authorList>
    </citation>
    <scope>NUCLEOTIDE SEQUENCE [LARGE SCALE GENOMIC DNA]</scope>
    <source>
        <strain evidence="7 8">ULC007</strain>
    </source>
</reference>
<dbReference type="PANTHER" id="PTHR21716">
    <property type="entry name" value="TRANSMEMBRANE PROTEIN"/>
    <property type="match status" value="1"/>
</dbReference>
<accession>A0A2T1DNT5</accession>
<reference evidence="7 8" key="2">
    <citation type="submission" date="2018-03" db="EMBL/GenBank/DDBJ databases">
        <title>The ancient ancestry and fast evolution of plastids.</title>
        <authorList>
            <person name="Moore K.R."/>
            <person name="Magnabosco C."/>
            <person name="Momper L."/>
            <person name="Gold D.A."/>
            <person name="Bosak T."/>
            <person name="Fournier G.P."/>
        </authorList>
    </citation>
    <scope>NUCLEOTIDE SEQUENCE [LARGE SCALE GENOMIC DNA]</scope>
    <source>
        <strain evidence="7 8">ULC007</strain>
    </source>
</reference>
<organism evidence="7 8">
    <name type="scientific">Phormidesmis priestleyi ULC007</name>
    <dbReference type="NCBI Taxonomy" id="1920490"/>
    <lineage>
        <taxon>Bacteria</taxon>
        <taxon>Bacillati</taxon>
        <taxon>Cyanobacteriota</taxon>
        <taxon>Cyanophyceae</taxon>
        <taxon>Leptolyngbyales</taxon>
        <taxon>Leptolyngbyaceae</taxon>
        <taxon>Phormidesmis</taxon>
    </lineage>
</organism>
<evidence type="ECO:0000256" key="1">
    <source>
        <dbReference type="ARBA" id="ARBA00004141"/>
    </source>
</evidence>
<protein>
    <submittedName>
        <fullName evidence="7">AI-2E family transporter</fullName>
    </submittedName>
</protein>
<dbReference type="GO" id="GO:0016020">
    <property type="term" value="C:membrane"/>
    <property type="evidence" value="ECO:0007669"/>
    <property type="project" value="UniProtKB-SubCell"/>
</dbReference>
<feature type="transmembrane region" description="Helical" evidence="6">
    <location>
        <begin position="217"/>
        <end position="242"/>
    </location>
</feature>
<dbReference type="RefSeq" id="WP_073069298.1">
    <property type="nucleotide sequence ID" value="NZ_MPPI01000001.1"/>
</dbReference>
<evidence type="ECO:0000256" key="3">
    <source>
        <dbReference type="ARBA" id="ARBA00022692"/>
    </source>
</evidence>
<feature type="transmembrane region" description="Helical" evidence="6">
    <location>
        <begin position="21"/>
        <end position="38"/>
    </location>
</feature>
<comment type="similarity">
    <text evidence="2">Belongs to the autoinducer-2 exporter (AI-2E) (TC 2.A.86) family.</text>
</comment>
<dbReference type="STRING" id="1920490.GCA_001895925_00872"/>
<dbReference type="GO" id="GO:0055085">
    <property type="term" value="P:transmembrane transport"/>
    <property type="evidence" value="ECO:0007669"/>
    <property type="project" value="TreeGrafter"/>
</dbReference>
<evidence type="ECO:0000256" key="4">
    <source>
        <dbReference type="ARBA" id="ARBA00022989"/>
    </source>
</evidence>
<sequence length="348" mass="38332">MNQPPEIPNHPSFWSQISTNALVRFLLFFASGWAFVELFRYFEYVIFVFTAAATLALVLSYPVHYLERFLRRSAALGIVIALSLLTIVVLLIGIGLIITTQLQQLATALLQVLNSSNNPLERLQSGLAERNIPLNLEAIEAQIRNAFVFGLNWLVSSVPALLENYVTFIIILVVAFFMLADGQKIWQLVLKMIPAPHRSRFAIAVQKNFIGFLRGQLFISLILTIATFLVFVLFGIPFPFLLAATVGVLDVIPGIGATLGVSVICLIILVQSGWLAALKVLIVCVVLQQLQDNLLAPRVMQSTVHLNPIIVFFALLVGTRMAGLLGVFLSIPIAGVIVSLLEIEEVQD</sequence>
<keyword evidence="4 6" id="KW-1133">Transmembrane helix</keyword>
<feature type="transmembrane region" description="Helical" evidence="6">
    <location>
        <begin position="44"/>
        <end position="63"/>
    </location>
</feature>
<name>A0A2T1DNT5_9CYAN</name>
<feature type="transmembrane region" description="Helical" evidence="6">
    <location>
        <begin position="75"/>
        <end position="98"/>
    </location>
</feature>
<dbReference type="EMBL" id="PVWG01000001">
    <property type="protein sequence ID" value="PSB22129.1"/>
    <property type="molecule type" value="Genomic_DNA"/>
</dbReference>
<dbReference type="PANTHER" id="PTHR21716:SF66">
    <property type="entry name" value="TRANSPORT PROTEIN SLL0063-RELATED"/>
    <property type="match status" value="1"/>
</dbReference>
<comment type="subcellular location">
    <subcellularLocation>
        <location evidence="1">Membrane</location>
        <topology evidence="1">Multi-pass membrane protein</topology>
    </subcellularLocation>
</comment>
<comment type="caution">
    <text evidence="7">The sequence shown here is derived from an EMBL/GenBank/DDBJ whole genome shotgun (WGS) entry which is preliminary data.</text>
</comment>
<keyword evidence="8" id="KW-1185">Reference proteome</keyword>
<feature type="transmembrane region" description="Helical" evidence="6">
    <location>
        <begin position="254"/>
        <end position="287"/>
    </location>
</feature>
<feature type="transmembrane region" description="Helical" evidence="6">
    <location>
        <begin position="165"/>
        <end position="182"/>
    </location>
</feature>
<dbReference type="Pfam" id="PF01594">
    <property type="entry name" value="AI-2E_transport"/>
    <property type="match status" value="1"/>
</dbReference>
<keyword evidence="3 6" id="KW-0812">Transmembrane</keyword>
<keyword evidence="5 6" id="KW-0472">Membrane</keyword>
<gene>
    <name evidence="7" type="ORF">C7B65_01620</name>
</gene>
<evidence type="ECO:0000313" key="7">
    <source>
        <dbReference type="EMBL" id="PSB22129.1"/>
    </source>
</evidence>
<dbReference type="Proteomes" id="UP000238634">
    <property type="component" value="Unassembled WGS sequence"/>
</dbReference>
<evidence type="ECO:0000256" key="6">
    <source>
        <dbReference type="SAM" id="Phobius"/>
    </source>
</evidence>
<proteinExistence type="inferred from homology"/>